<proteinExistence type="predicted"/>
<dbReference type="AlphaFoldDB" id="A0A1E7Z6N8"/>
<dbReference type="Pfam" id="PF03600">
    <property type="entry name" value="CitMHS"/>
    <property type="match status" value="1"/>
</dbReference>
<evidence type="ECO:0000313" key="8">
    <source>
        <dbReference type="EMBL" id="OFC69147.1"/>
    </source>
</evidence>
<evidence type="ECO:0000256" key="2">
    <source>
        <dbReference type="ARBA" id="ARBA00022448"/>
    </source>
</evidence>
<sequence length="428" mass="45149">MLALIGLLTILTVLLTIVSKRLSPLVALIVLPIIGAMFAGLGQQIPEFLVKGITSIAPVAVMFMFAILFFGIMNDNYVFAPFINAVLKLCANDPRKLFVGVVLITALVHLDGSGASTFLIVIPAVLPVFDAMQIRRRKLAALVAMSAGVNNMLPWGGPTIRAAAALDIPVMELYAPLFPVHLSGFIFVVVIAFWMGVRERVSHTGNATQPEPTSATTLLPHTTDLRWLLNICLIVAVIGCMITGIVPPVIAFLGGAIIALLLNSTSQDAQKTSIEKHAAPVFMMVSILFAAGCFTGILKHSGMLDAMATSGSELLPGALAQNIPLVVALSSMPLSLLFDPDSFYFGIMPVLSGIAVDSGLPATSVAHAALLGQMTTGFPVSPLTPATFLLIGLTNISLADHQRYTLPLLACISFFMTAVALILGLIPA</sequence>
<protein>
    <recommendedName>
        <fullName evidence="7">Citrate transporter-like domain-containing protein</fullName>
    </recommendedName>
</protein>
<organism evidence="8 9">
    <name type="scientific">Alteromonas confluentis</name>
    <dbReference type="NCBI Taxonomy" id="1656094"/>
    <lineage>
        <taxon>Bacteria</taxon>
        <taxon>Pseudomonadati</taxon>
        <taxon>Pseudomonadota</taxon>
        <taxon>Gammaproteobacteria</taxon>
        <taxon>Alteromonadales</taxon>
        <taxon>Alteromonadaceae</taxon>
        <taxon>Alteromonas/Salinimonas group</taxon>
        <taxon>Alteromonas</taxon>
    </lineage>
</organism>
<dbReference type="EMBL" id="MDHN01000041">
    <property type="protein sequence ID" value="OFC69147.1"/>
    <property type="molecule type" value="Genomic_DNA"/>
</dbReference>
<evidence type="ECO:0000313" key="9">
    <source>
        <dbReference type="Proteomes" id="UP000175691"/>
    </source>
</evidence>
<dbReference type="InterPro" id="IPR004680">
    <property type="entry name" value="Cit_transptr-like_dom"/>
</dbReference>
<dbReference type="PANTHER" id="PTHR33451">
    <property type="entry name" value="MALATE-2H(+)/NA(+)-LACTATE ANTIPORTER"/>
    <property type="match status" value="1"/>
</dbReference>
<dbReference type="InterPro" id="IPR014738">
    <property type="entry name" value="Citrate_transporter"/>
</dbReference>
<feature type="transmembrane region" description="Helical" evidence="6">
    <location>
        <begin position="177"/>
        <end position="197"/>
    </location>
</feature>
<evidence type="ECO:0000256" key="3">
    <source>
        <dbReference type="ARBA" id="ARBA00022692"/>
    </source>
</evidence>
<keyword evidence="4 6" id="KW-1133">Transmembrane helix</keyword>
<feature type="transmembrane region" description="Helical" evidence="6">
    <location>
        <begin position="281"/>
        <end position="298"/>
    </location>
</feature>
<evidence type="ECO:0000256" key="1">
    <source>
        <dbReference type="ARBA" id="ARBA00004141"/>
    </source>
</evidence>
<gene>
    <name evidence="8" type="ORF">BFC18_20680</name>
</gene>
<dbReference type="InterPro" id="IPR052180">
    <property type="entry name" value="NhaC_Na-H+_Antiporter"/>
</dbReference>
<dbReference type="RefSeq" id="WP_070127354.1">
    <property type="nucleotide sequence ID" value="NZ_MDHN01000041.1"/>
</dbReference>
<feature type="transmembrane region" description="Helical" evidence="6">
    <location>
        <begin position="319"/>
        <end position="338"/>
    </location>
</feature>
<feature type="transmembrane region" description="Helical" evidence="6">
    <location>
        <begin position="97"/>
        <end position="127"/>
    </location>
</feature>
<dbReference type="STRING" id="1656094.BFC18_20680"/>
<feature type="transmembrane region" description="Helical" evidence="6">
    <location>
        <begin position="48"/>
        <end position="72"/>
    </location>
</feature>
<name>A0A1E7Z6N8_9ALTE</name>
<dbReference type="OrthoDB" id="5329450at2"/>
<evidence type="ECO:0000259" key="7">
    <source>
        <dbReference type="Pfam" id="PF03600"/>
    </source>
</evidence>
<keyword evidence="2" id="KW-0813">Transport</keyword>
<keyword evidence="3 6" id="KW-0812">Transmembrane</keyword>
<dbReference type="GO" id="GO:0016020">
    <property type="term" value="C:membrane"/>
    <property type="evidence" value="ECO:0007669"/>
    <property type="project" value="UniProtKB-SubCell"/>
</dbReference>
<evidence type="ECO:0000256" key="5">
    <source>
        <dbReference type="ARBA" id="ARBA00023136"/>
    </source>
</evidence>
<dbReference type="Proteomes" id="UP000175691">
    <property type="component" value="Unassembled WGS sequence"/>
</dbReference>
<dbReference type="PANTHER" id="PTHR33451:SF5">
    <property type="entry name" value="NA+_H+ ANTIPORTER"/>
    <property type="match status" value="1"/>
</dbReference>
<evidence type="ECO:0000256" key="4">
    <source>
        <dbReference type="ARBA" id="ARBA00022989"/>
    </source>
</evidence>
<evidence type="ECO:0000256" key="6">
    <source>
        <dbReference type="SAM" id="Phobius"/>
    </source>
</evidence>
<reference evidence="8 9" key="1">
    <citation type="submission" date="2016-08" db="EMBL/GenBank/DDBJ databases">
        <authorList>
            <person name="Seilhamer J.J."/>
        </authorList>
    </citation>
    <scope>NUCLEOTIDE SEQUENCE [LARGE SCALE GENOMIC DNA]</scope>
    <source>
        <strain evidence="8 9">KCTC 42603</strain>
    </source>
</reference>
<accession>A0A1E7Z6N8</accession>
<feature type="transmembrane region" description="Helical" evidence="6">
    <location>
        <begin position="378"/>
        <end position="398"/>
    </location>
</feature>
<dbReference type="GO" id="GO:0015137">
    <property type="term" value="F:citrate transmembrane transporter activity"/>
    <property type="evidence" value="ECO:0007669"/>
    <property type="project" value="InterPro"/>
</dbReference>
<keyword evidence="9" id="KW-1185">Reference proteome</keyword>
<comment type="caution">
    <text evidence="8">The sequence shown here is derived from an EMBL/GenBank/DDBJ whole genome shotgun (WGS) entry which is preliminary data.</text>
</comment>
<feature type="transmembrane region" description="Helical" evidence="6">
    <location>
        <begin position="404"/>
        <end position="426"/>
    </location>
</feature>
<feature type="transmembrane region" description="Helical" evidence="6">
    <location>
        <begin position="25"/>
        <end position="41"/>
    </location>
</feature>
<dbReference type="NCBIfam" id="TIGR00784">
    <property type="entry name" value="citMHS"/>
    <property type="match status" value="1"/>
</dbReference>
<feature type="domain" description="Citrate transporter-like" evidence="7">
    <location>
        <begin position="14"/>
        <end position="371"/>
    </location>
</feature>
<keyword evidence="5 6" id="KW-0472">Membrane</keyword>
<feature type="transmembrane region" description="Helical" evidence="6">
    <location>
        <begin position="344"/>
        <end position="366"/>
    </location>
</feature>
<comment type="subcellular location">
    <subcellularLocation>
        <location evidence="1">Membrane</location>
        <topology evidence="1">Multi-pass membrane protein</topology>
    </subcellularLocation>
</comment>
<feature type="transmembrane region" description="Helical" evidence="6">
    <location>
        <begin position="228"/>
        <end position="261"/>
    </location>
</feature>